<comment type="miscellaneous">
    <text evidence="9">Few gyrases are as efficient as E.coli at forming negative supercoils. Not all organisms have 2 type II topoisomerases; in organisms with a single type II topoisomerase this enzyme also has to decatenate newly replicated chromosomes.</text>
</comment>
<dbReference type="GO" id="GO:0006265">
    <property type="term" value="P:DNA topological change"/>
    <property type="evidence" value="ECO:0007669"/>
    <property type="project" value="UniProtKB-UniRule"/>
</dbReference>
<reference evidence="12 13" key="1">
    <citation type="submission" date="2019-08" db="EMBL/GenBank/DDBJ databases">
        <title>In-depth cultivation of the pig gut microbiome towards novel bacterial diversity and tailored functional studies.</title>
        <authorList>
            <person name="Wylensek D."/>
            <person name="Hitch T.C.A."/>
            <person name="Clavel T."/>
        </authorList>
    </citation>
    <scope>NUCLEOTIDE SEQUENCE [LARGE SCALE GENOMIC DNA]</scope>
    <source>
        <strain evidence="12 13">WCA-389-WT-5B</strain>
    </source>
</reference>
<dbReference type="InterPro" id="IPR002205">
    <property type="entry name" value="Topo_IIA_dom_A"/>
</dbReference>
<dbReference type="FunFam" id="2.120.10.90:FF:000005">
    <property type="entry name" value="DNA topoisomerase 4 subunit A"/>
    <property type="match status" value="1"/>
</dbReference>
<dbReference type="InterPro" id="IPR005743">
    <property type="entry name" value="GyrA"/>
</dbReference>
<name>A0A6N7VYE1_ACIFE</name>
<dbReference type="NCBIfam" id="NF004043">
    <property type="entry name" value="PRK05560.1"/>
    <property type="match status" value="1"/>
</dbReference>
<comment type="function">
    <text evidence="9">A type II topoisomerase that negatively supercoils closed circular double-stranded (ds) DNA in an ATP-dependent manner to modulate DNA topology and maintain chromosomes in an underwound state. Negative supercoiling favors strand separation, and DNA replication, transcription, recombination and repair, all of which involve strand separation. Also able to catalyze the interconversion of other topological isomers of dsDNA rings, including catenanes and knotted rings. Type II topoisomerases break and join 2 DNA strands simultaneously in an ATP-dependent manner.</text>
</comment>
<keyword evidence="4 9" id="KW-0067">ATP-binding</keyword>
<dbReference type="HAMAP" id="MF_01897">
    <property type="entry name" value="GyrA"/>
    <property type="match status" value="1"/>
</dbReference>
<dbReference type="InterPro" id="IPR013760">
    <property type="entry name" value="Topo_IIA-like_dom_sf"/>
</dbReference>
<dbReference type="NCBIfam" id="NF004044">
    <property type="entry name" value="PRK05561.1"/>
    <property type="match status" value="1"/>
</dbReference>
<dbReference type="EMBL" id="VULN01000006">
    <property type="protein sequence ID" value="MSS82065.1"/>
    <property type="molecule type" value="Genomic_DNA"/>
</dbReference>
<accession>A0A6N7VYE1</accession>
<dbReference type="FunFam" id="1.10.268.10:FF:000001">
    <property type="entry name" value="DNA gyrase subunit A"/>
    <property type="match status" value="1"/>
</dbReference>
<organism evidence="12 13">
    <name type="scientific">Acidaminococcus fermentans</name>
    <dbReference type="NCBI Taxonomy" id="905"/>
    <lineage>
        <taxon>Bacteria</taxon>
        <taxon>Bacillati</taxon>
        <taxon>Bacillota</taxon>
        <taxon>Negativicutes</taxon>
        <taxon>Acidaminococcales</taxon>
        <taxon>Acidaminococcaceae</taxon>
        <taxon>Acidaminococcus</taxon>
    </lineage>
</organism>
<dbReference type="GO" id="GO:0006261">
    <property type="term" value="P:DNA-templated DNA replication"/>
    <property type="evidence" value="ECO:0007669"/>
    <property type="project" value="UniProtKB-UniRule"/>
</dbReference>
<keyword evidence="6 9" id="KW-0238">DNA-binding</keyword>
<sequence>MDDQQNDKQTISAGKVIPVYVEDEMQKCYIDYAMSVIVQRALPDVRDGLKPVHRRILYAMNEAGMLPNKAYKKSARIVGDVLGKYHPHGDSSVYDAIVRLAQDFSTRYLMVDGHGNFGSVDGDPPAAMRYTEVRMGKIAVEMLRDIEKDTVDFIPNYDESLKEPTVLPAKVPALLINGSAGIAVGMATNIPPHNLGEVVDACVMLIDNPDATIDQLMTAIKGPDFPTGAKILGLSGIRQAYTTGRGVVKVRAKTHVEPMPKNKNRIVVTEIPYQVNKAKLIENIAHLVQDKTLEGITDLRDESDRKGMRIVIELRSDVVPEIMLNKLYKHTQLQDSFGIIMLALVSGHPRILNLKQILEYYLDHQKDVITRKCRYELKKAKERAHILEGLKIALDHLDEVIATIRASANGDVAKAALMEKFGLSDRQAQAILDMRLQRLTGLERQKIEDEYKEVMATIAYLEDVLSDEHKIMGIAREDLLDVKKRFGDARRTSIVPDTGDLETEDLIAEEDVVITISHQSYIKRQALTNFRNQNRGGRGIKAGSGKIVKEDNKVKGDFSEHLLMASTHDNILFFTNRGRVYRQKGFEIPEASRTAKGTFIRNLLPLEENEKVNAVIAVKSGISEDEKKFLFMATNLGFVKRTSVSEFKSARKGGLIAINLGEGEELIDVKLTSGHNDILLATRDGYAIHFQEDDVRSMGRTSHGVRGINLRPHDSVVSMDSCVDDTGEVLTVTDKGQGKRTNISEYRVQTRGGKGIINLKVTNKTGLIVGSKFINESQEIMLISAAGIIIRMNAADISTYGRNAQGVKLMDLEAGDKVAALAVVNTVGEEE</sequence>
<dbReference type="InterPro" id="IPR035516">
    <property type="entry name" value="Gyrase/topoIV_suA_C"/>
</dbReference>
<dbReference type="Gene3D" id="3.30.1360.40">
    <property type="match status" value="1"/>
</dbReference>
<comment type="similarity">
    <text evidence="2 9">Belongs to the type II topoisomerase GyrA/ParC subunit family.</text>
</comment>
<dbReference type="GO" id="GO:0005524">
    <property type="term" value="F:ATP binding"/>
    <property type="evidence" value="ECO:0007669"/>
    <property type="project" value="UniProtKB-UniRule"/>
</dbReference>
<evidence type="ECO:0000256" key="6">
    <source>
        <dbReference type="ARBA" id="ARBA00023125"/>
    </source>
</evidence>
<comment type="caution">
    <text evidence="12">The sequence shown here is derived from an EMBL/GenBank/DDBJ whole genome shotgun (WGS) entry which is preliminary data.</text>
</comment>
<dbReference type="Proteomes" id="UP000441455">
    <property type="component" value="Unassembled WGS sequence"/>
</dbReference>
<keyword evidence="3 9" id="KW-0547">Nucleotide-binding</keyword>
<dbReference type="Gene3D" id="2.120.10.90">
    <property type="entry name" value="DNA gyrase/topoisomerase IV, subunit A, C-terminal"/>
    <property type="match status" value="1"/>
</dbReference>
<dbReference type="GO" id="GO:0009330">
    <property type="term" value="C:DNA topoisomerase type II (double strand cut, ATP-hydrolyzing) complex"/>
    <property type="evidence" value="ECO:0007669"/>
    <property type="project" value="TreeGrafter"/>
</dbReference>
<evidence type="ECO:0000256" key="1">
    <source>
        <dbReference type="ARBA" id="ARBA00000185"/>
    </source>
</evidence>
<dbReference type="Gene3D" id="3.90.199.10">
    <property type="entry name" value="Topoisomerase II, domain 5"/>
    <property type="match status" value="1"/>
</dbReference>
<dbReference type="EC" id="5.6.2.2" evidence="9"/>
<dbReference type="InterPro" id="IPR050220">
    <property type="entry name" value="Type_II_DNA_Topoisomerases"/>
</dbReference>
<proteinExistence type="inferred from homology"/>
<evidence type="ECO:0000313" key="13">
    <source>
        <dbReference type="Proteomes" id="UP000441455"/>
    </source>
</evidence>
<keyword evidence="7 9" id="KW-0413">Isomerase</keyword>
<evidence type="ECO:0000256" key="5">
    <source>
        <dbReference type="ARBA" id="ARBA00023029"/>
    </source>
</evidence>
<evidence type="ECO:0000256" key="4">
    <source>
        <dbReference type="ARBA" id="ARBA00022840"/>
    </source>
</evidence>
<dbReference type="GO" id="GO:0034335">
    <property type="term" value="F:DNA negative supercoiling activity"/>
    <property type="evidence" value="ECO:0007669"/>
    <property type="project" value="UniProtKB-ARBA"/>
</dbReference>
<evidence type="ECO:0000256" key="10">
    <source>
        <dbReference type="PROSITE-ProRule" id="PRU01384"/>
    </source>
</evidence>
<dbReference type="InterPro" id="IPR013758">
    <property type="entry name" value="Topo_IIA_A/C_ab"/>
</dbReference>
<evidence type="ECO:0000256" key="7">
    <source>
        <dbReference type="ARBA" id="ARBA00023235"/>
    </source>
</evidence>
<dbReference type="AlphaFoldDB" id="A0A6N7VYE1"/>
<dbReference type="GO" id="GO:0003677">
    <property type="term" value="F:DNA binding"/>
    <property type="evidence" value="ECO:0007669"/>
    <property type="project" value="UniProtKB-UniRule"/>
</dbReference>
<dbReference type="FunFam" id="3.90.199.10:FF:000001">
    <property type="entry name" value="DNA gyrase subunit A"/>
    <property type="match status" value="1"/>
</dbReference>
<dbReference type="FunFam" id="3.30.1360.40:FF:000002">
    <property type="entry name" value="DNA gyrase subunit A"/>
    <property type="match status" value="1"/>
</dbReference>
<dbReference type="PANTHER" id="PTHR43493:SF5">
    <property type="entry name" value="DNA GYRASE SUBUNIT A, CHLOROPLASTIC_MITOCHONDRIAL"/>
    <property type="match status" value="1"/>
</dbReference>
<dbReference type="CDD" id="cd00187">
    <property type="entry name" value="TOP4c"/>
    <property type="match status" value="1"/>
</dbReference>
<comment type="subunit">
    <text evidence="8">Heterotetramer composed of ParC and ParE.</text>
</comment>
<dbReference type="Pfam" id="PF03989">
    <property type="entry name" value="DNA_gyraseA_C"/>
    <property type="match status" value="6"/>
</dbReference>
<dbReference type="RefSeq" id="WP_308664236.1">
    <property type="nucleotide sequence ID" value="NZ_VULN01000006.1"/>
</dbReference>
<dbReference type="InterPro" id="IPR013757">
    <property type="entry name" value="Topo_IIA_A_a_sf"/>
</dbReference>
<dbReference type="SUPFAM" id="SSF101904">
    <property type="entry name" value="GyrA/ParC C-terminal domain-like"/>
    <property type="match status" value="1"/>
</dbReference>
<dbReference type="SMART" id="SM00434">
    <property type="entry name" value="TOP4c"/>
    <property type="match status" value="1"/>
</dbReference>
<dbReference type="PROSITE" id="PS52040">
    <property type="entry name" value="TOPO_IIA"/>
    <property type="match status" value="1"/>
</dbReference>
<evidence type="ECO:0000256" key="8">
    <source>
        <dbReference type="ARBA" id="ARBA00063644"/>
    </source>
</evidence>
<evidence type="ECO:0000259" key="11">
    <source>
        <dbReference type="PROSITE" id="PS52040"/>
    </source>
</evidence>
<dbReference type="GO" id="GO:0005737">
    <property type="term" value="C:cytoplasm"/>
    <property type="evidence" value="ECO:0007669"/>
    <property type="project" value="UniProtKB-SubCell"/>
</dbReference>
<comment type="subunit">
    <text evidence="9">Heterotetramer, composed of two GyrA and two GyrB chains. In the heterotetramer, GyrA contains the active site tyrosine that forms a transient covalent intermediate with DNA, while GyrB binds cofactors and catalyzes ATP hydrolysis.</text>
</comment>
<evidence type="ECO:0000256" key="2">
    <source>
        <dbReference type="ARBA" id="ARBA00008263"/>
    </source>
</evidence>
<evidence type="ECO:0000256" key="3">
    <source>
        <dbReference type="ARBA" id="ARBA00022741"/>
    </source>
</evidence>
<dbReference type="InterPro" id="IPR006691">
    <property type="entry name" value="GyrA/parC_rep"/>
</dbReference>
<dbReference type="Pfam" id="PF00521">
    <property type="entry name" value="DNA_topoisoIV"/>
    <property type="match status" value="1"/>
</dbReference>
<gene>
    <name evidence="9 12" type="primary">gyrA</name>
    <name evidence="12" type="ORF">FX155_05585</name>
</gene>
<dbReference type="NCBIfam" id="TIGR01063">
    <property type="entry name" value="gyrA"/>
    <property type="match status" value="1"/>
</dbReference>
<feature type="short sequence motif" description="GyrA-box" evidence="9">
    <location>
        <begin position="533"/>
        <end position="539"/>
    </location>
</feature>
<evidence type="ECO:0000256" key="9">
    <source>
        <dbReference type="HAMAP-Rule" id="MF_01897"/>
    </source>
</evidence>
<keyword evidence="9" id="KW-0963">Cytoplasm</keyword>
<feature type="domain" description="Topo IIA-type catalytic" evidence="11">
    <location>
        <begin position="42"/>
        <end position="506"/>
    </location>
</feature>
<dbReference type="Gene3D" id="1.10.268.10">
    <property type="entry name" value="Topoisomerase, domain 3"/>
    <property type="match status" value="1"/>
</dbReference>
<evidence type="ECO:0000313" key="12">
    <source>
        <dbReference type="EMBL" id="MSS82065.1"/>
    </source>
</evidence>
<dbReference type="GO" id="GO:0005694">
    <property type="term" value="C:chromosome"/>
    <property type="evidence" value="ECO:0007669"/>
    <property type="project" value="InterPro"/>
</dbReference>
<dbReference type="SUPFAM" id="SSF56719">
    <property type="entry name" value="Type II DNA topoisomerase"/>
    <property type="match status" value="1"/>
</dbReference>
<dbReference type="PANTHER" id="PTHR43493">
    <property type="entry name" value="DNA GYRASE/TOPOISOMERASE SUBUNIT A"/>
    <property type="match status" value="1"/>
</dbReference>
<feature type="active site" description="O-(5'-phospho-DNA)-tyrosine intermediate" evidence="9 10">
    <location>
        <position position="130"/>
    </location>
</feature>
<comment type="subcellular location">
    <subcellularLocation>
        <location evidence="9">Cytoplasm</location>
    </subcellularLocation>
</comment>
<comment type="catalytic activity">
    <reaction evidence="1 9 10">
        <text>ATP-dependent breakage, passage and rejoining of double-stranded DNA.</text>
        <dbReference type="EC" id="5.6.2.2"/>
    </reaction>
</comment>
<protein>
    <recommendedName>
        <fullName evidence="9">DNA gyrase subunit A</fullName>
        <ecNumber evidence="9">5.6.2.2</ecNumber>
    </recommendedName>
</protein>
<keyword evidence="5 9" id="KW-0799">Topoisomerase</keyword>